<dbReference type="EMBL" id="PGTB01000106">
    <property type="protein sequence ID" value="PJE35229.1"/>
    <property type="molecule type" value="Genomic_DNA"/>
</dbReference>
<comment type="caution">
    <text evidence="3">The sequence shown here is derived from an EMBL/GenBank/DDBJ whole genome shotgun (WGS) entry which is preliminary data.</text>
</comment>
<dbReference type="SMART" id="SM00867">
    <property type="entry name" value="YceI"/>
    <property type="match status" value="1"/>
</dbReference>
<evidence type="ECO:0000313" key="4">
    <source>
        <dbReference type="Proteomes" id="UP000231553"/>
    </source>
</evidence>
<dbReference type="InterPro" id="IPR036761">
    <property type="entry name" value="TTHA0802/YceI-like_sf"/>
</dbReference>
<reference evidence="3 4" key="1">
    <citation type="journal article" date="2018" name="Int. J. Syst. Evol. Microbiol.">
        <title>Pseudooceanicola lipolyticus sp. nov., a marine alphaproteobacterium, reclassification of Oceanicola flagellatus as Pseudooceanicola flagellatus comb. nov. and emended description of the genus Pseudooceanicola.</title>
        <authorList>
            <person name="Huang M.-M."/>
            <person name="Guo L.-L."/>
            <person name="Wu Y.-H."/>
            <person name="Lai Q.-L."/>
            <person name="Shao Z.-Z."/>
            <person name="Wang C.-S."/>
            <person name="Wu M."/>
            <person name="Xu X.-W."/>
        </authorList>
    </citation>
    <scope>NUCLEOTIDE SEQUENCE [LARGE SCALE GENOMIC DNA]</scope>
    <source>
        <strain evidence="3 4">157</strain>
    </source>
</reference>
<dbReference type="PANTHER" id="PTHR34406:SF1">
    <property type="entry name" value="PROTEIN YCEI"/>
    <property type="match status" value="1"/>
</dbReference>
<feature type="chain" id="PRO_5014792638" description="Lipid/polyisoprenoid-binding YceI-like domain-containing protein" evidence="1">
    <location>
        <begin position="24"/>
        <end position="196"/>
    </location>
</feature>
<evidence type="ECO:0000313" key="3">
    <source>
        <dbReference type="EMBL" id="PJE35229.1"/>
    </source>
</evidence>
<proteinExistence type="predicted"/>
<evidence type="ECO:0000259" key="2">
    <source>
        <dbReference type="SMART" id="SM00867"/>
    </source>
</evidence>
<keyword evidence="4" id="KW-1185">Reference proteome</keyword>
<dbReference type="AlphaFoldDB" id="A0A2M8IXG6"/>
<protein>
    <recommendedName>
        <fullName evidence="2">Lipid/polyisoprenoid-binding YceI-like domain-containing protein</fullName>
    </recommendedName>
</protein>
<keyword evidence="1" id="KW-0732">Signal</keyword>
<feature type="domain" description="Lipid/polyisoprenoid-binding YceI-like" evidence="2">
    <location>
        <begin position="27"/>
        <end position="194"/>
    </location>
</feature>
<evidence type="ECO:0000256" key="1">
    <source>
        <dbReference type="SAM" id="SignalP"/>
    </source>
</evidence>
<feature type="signal peptide" evidence="1">
    <location>
        <begin position="1"/>
        <end position="23"/>
    </location>
</feature>
<sequence length="196" mass="20714">MSLTRRATLLALAALAGARPLRAAPVRYRLDTDASTVGFHFILNGISQTGSMPVLRAEILIDPDNLAASQVDVTVDVTRARTPFGFATQALVGPDVLDAARFPTIRFVSQSIQLGSAGRISSGARITGQLTIRGQTRTVTLAAGVYRPQGTDPDDLSRLQAQLTGQISRAAFGANGYPGLVRDEVMLDIVALVRAA</sequence>
<dbReference type="InterPro" id="IPR007372">
    <property type="entry name" value="Lipid/polyisoprenoid-bd_YceI"/>
</dbReference>
<dbReference type="RefSeq" id="WP_100163875.1">
    <property type="nucleotide sequence ID" value="NZ_PGTB01000106.1"/>
</dbReference>
<organism evidence="3 4">
    <name type="scientific">Pseudooceanicola lipolyticus</name>
    <dbReference type="NCBI Taxonomy" id="2029104"/>
    <lineage>
        <taxon>Bacteria</taxon>
        <taxon>Pseudomonadati</taxon>
        <taxon>Pseudomonadota</taxon>
        <taxon>Alphaproteobacteria</taxon>
        <taxon>Rhodobacterales</taxon>
        <taxon>Paracoccaceae</taxon>
        <taxon>Pseudooceanicola</taxon>
    </lineage>
</organism>
<dbReference type="OrthoDB" id="9811006at2"/>
<dbReference type="PANTHER" id="PTHR34406">
    <property type="entry name" value="PROTEIN YCEI"/>
    <property type="match status" value="1"/>
</dbReference>
<dbReference type="Pfam" id="PF04264">
    <property type="entry name" value="YceI"/>
    <property type="match status" value="1"/>
</dbReference>
<dbReference type="SUPFAM" id="SSF101874">
    <property type="entry name" value="YceI-like"/>
    <property type="match status" value="1"/>
</dbReference>
<name>A0A2M8IXG6_9RHOB</name>
<gene>
    <name evidence="3" type="ORF">CVM52_18265</name>
</gene>
<dbReference type="Gene3D" id="2.40.128.110">
    <property type="entry name" value="Lipid/polyisoprenoid-binding, YceI-like"/>
    <property type="match status" value="1"/>
</dbReference>
<accession>A0A2M8IXG6</accession>
<dbReference type="Proteomes" id="UP000231553">
    <property type="component" value="Unassembled WGS sequence"/>
</dbReference>